<dbReference type="OrthoDB" id="2154696at2"/>
<keyword evidence="3" id="KW-0812">Transmembrane</keyword>
<evidence type="ECO:0008006" key="6">
    <source>
        <dbReference type="Google" id="ProtNLM"/>
    </source>
</evidence>
<evidence type="ECO:0000256" key="3">
    <source>
        <dbReference type="SAM" id="Phobius"/>
    </source>
</evidence>
<organism evidence="4 5">
    <name type="scientific">Paracidovorax wautersii</name>
    <dbReference type="NCBI Taxonomy" id="1177982"/>
    <lineage>
        <taxon>Bacteria</taxon>
        <taxon>Pseudomonadati</taxon>
        <taxon>Pseudomonadota</taxon>
        <taxon>Betaproteobacteria</taxon>
        <taxon>Burkholderiales</taxon>
        <taxon>Comamonadaceae</taxon>
        <taxon>Paracidovorax</taxon>
    </lineage>
</organism>
<feature type="region of interest" description="Disordered" evidence="2">
    <location>
        <begin position="195"/>
        <end position="216"/>
    </location>
</feature>
<sequence length="335" mass="34315">MSIHTTATAYEERSWLPPVSWGAVFAGLVLSLIVYLVLSVLGTAIGASAIDPLGDRNPFSGFGVGASIWAGVTTLVAIAVGGFTAGYLARRSGGLHGLLAWGLTTLFTVYLLLSATGSALNAAGGAAKAGLSAAGAVAGAGVSAAAPAVGDAVQRQLDQNGISLDMNSLQSELEKLLRQTGKPELQPENIKNEAQAAANDGQARAESAAQTPQTADADAKGWLANVIQRGERVLNAADKEALVNIIVARTGKSRAEAEQIANNYEQTYNQARAKLEQAKQQAEQKAREAGAEAAKNVARGSWGTLVVLLIGAGVAAGAGILGFRRQRPAGVVVTH</sequence>
<feature type="transmembrane region" description="Helical" evidence="3">
    <location>
        <begin position="21"/>
        <end position="46"/>
    </location>
</feature>
<keyword evidence="1" id="KW-0175">Coiled coil</keyword>
<gene>
    <name evidence="4" type="ORF">SAMN04489711_11343</name>
</gene>
<name>A0A1I2G254_9BURK</name>
<evidence type="ECO:0000256" key="1">
    <source>
        <dbReference type="SAM" id="Coils"/>
    </source>
</evidence>
<evidence type="ECO:0000256" key="2">
    <source>
        <dbReference type="SAM" id="MobiDB-lite"/>
    </source>
</evidence>
<keyword evidence="5" id="KW-1185">Reference proteome</keyword>
<dbReference type="Proteomes" id="UP000199119">
    <property type="component" value="Unassembled WGS sequence"/>
</dbReference>
<feature type="transmembrane region" description="Helical" evidence="3">
    <location>
        <begin position="66"/>
        <end position="88"/>
    </location>
</feature>
<dbReference type="EMBL" id="FONX01000013">
    <property type="protein sequence ID" value="SFF11755.1"/>
    <property type="molecule type" value="Genomic_DNA"/>
</dbReference>
<feature type="transmembrane region" description="Helical" evidence="3">
    <location>
        <begin position="302"/>
        <end position="323"/>
    </location>
</feature>
<evidence type="ECO:0000313" key="5">
    <source>
        <dbReference type="Proteomes" id="UP000199119"/>
    </source>
</evidence>
<keyword evidence="3" id="KW-0472">Membrane</keyword>
<protein>
    <recommendedName>
        <fullName evidence="6">Membrane protein, TIGR04086 family</fullName>
    </recommendedName>
</protein>
<dbReference type="STRING" id="1177982.SAMN04489711_11343"/>
<feature type="transmembrane region" description="Helical" evidence="3">
    <location>
        <begin position="95"/>
        <end position="113"/>
    </location>
</feature>
<feature type="coiled-coil region" evidence="1">
    <location>
        <begin position="254"/>
        <end position="295"/>
    </location>
</feature>
<accession>A0A1I2G254</accession>
<dbReference type="RefSeq" id="WP_092940605.1">
    <property type="nucleotide sequence ID" value="NZ_FONX01000013.1"/>
</dbReference>
<evidence type="ECO:0000313" key="4">
    <source>
        <dbReference type="EMBL" id="SFF11755.1"/>
    </source>
</evidence>
<reference evidence="5" key="1">
    <citation type="submission" date="2016-10" db="EMBL/GenBank/DDBJ databases">
        <authorList>
            <person name="Varghese N."/>
            <person name="Submissions S."/>
        </authorList>
    </citation>
    <scope>NUCLEOTIDE SEQUENCE [LARGE SCALE GENOMIC DNA]</scope>
    <source>
        <strain evidence="5">DSM 27981</strain>
    </source>
</reference>
<keyword evidence="3" id="KW-1133">Transmembrane helix</keyword>
<dbReference type="AlphaFoldDB" id="A0A1I2G254"/>
<proteinExistence type="predicted"/>